<keyword evidence="2 5" id="KW-0812">Transmembrane</keyword>
<keyword evidence="3 5" id="KW-1133">Transmembrane helix</keyword>
<dbReference type="Proteomes" id="UP000285794">
    <property type="component" value="Unassembled WGS sequence"/>
</dbReference>
<dbReference type="InterPro" id="IPR037682">
    <property type="entry name" value="TonB_C"/>
</dbReference>
<evidence type="ECO:0000313" key="7">
    <source>
        <dbReference type="EMBL" id="RRG24453.1"/>
    </source>
</evidence>
<evidence type="ECO:0000256" key="1">
    <source>
        <dbReference type="ARBA" id="ARBA00004167"/>
    </source>
</evidence>
<reference evidence="7 8" key="1">
    <citation type="submission" date="2018-07" db="EMBL/GenBank/DDBJ databases">
        <title>Draft genome sequence of Ancylomarina sp. M1P.</title>
        <authorList>
            <person name="Yadav S."/>
            <person name="Villanueva L."/>
            <person name="Damste J.S.S."/>
        </authorList>
    </citation>
    <scope>NUCLEOTIDE SEQUENCE [LARGE SCALE GENOMIC DNA]</scope>
    <source>
        <strain evidence="7 8">M1P</strain>
    </source>
</reference>
<dbReference type="Pfam" id="PF03544">
    <property type="entry name" value="TonB_C"/>
    <property type="match status" value="1"/>
</dbReference>
<dbReference type="AlphaFoldDB" id="A0A425Y7K6"/>
<dbReference type="GO" id="GO:0016020">
    <property type="term" value="C:membrane"/>
    <property type="evidence" value="ECO:0007669"/>
    <property type="project" value="UniProtKB-SubCell"/>
</dbReference>
<protein>
    <submittedName>
        <fullName evidence="7">TonB family protein</fullName>
    </submittedName>
</protein>
<feature type="domain" description="TonB C-terminal" evidence="6">
    <location>
        <begin position="205"/>
        <end position="269"/>
    </location>
</feature>
<comment type="caution">
    <text evidence="7">The sequence shown here is derived from an EMBL/GenBank/DDBJ whole genome shotgun (WGS) entry which is preliminary data.</text>
</comment>
<dbReference type="EMBL" id="QQWG01000001">
    <property type="protein sequence ID" value="RRG24453.1"/>
    <property type="molecule type" value="Genomic_DNA"/>
</dbReference>
<dbReference type="GO" id="GO:0055085">
    <property type="term" value="P:transmembrane transport"/>
    <property type="evidence" value="ECO:0007669"/>
    <property type="project" value="InterPro"/>
</dbReference>
<evidence type="ECO:0000256" key="3">
    <source>
        <dbReference type="ARBA" id="ARBA00022989"/>
    </source>
</evidence>
<evidence type="ECO:0000256" key="5">
    <source>
        <dbReference type="SAM" id="Phobius"/>
    </source>
</evidence>
<dbReference type="NCBIfam" id="TIGR01352">
    <property type="entry name" value="tonB_Cterm"/>
    <property type="match status" value="1"/>
</dbReference>
<keyword evidence="8" id="KW-1185">Reference proteome</keyword>
<organism evidence="7 8">
    <name type="scientific">Ancylomarina euxinus</name>
    <dbReference type="NCBI Taxonomy" id="2283627"/>
    <lineage>
        <taxon>Bacteria</taxon>
        <taxon>Pseudomonadati</taxon>
        <taxon>Bacteroidota</taxon>
        <taxon>Bacteroidia</taxon>
        <taxon>Marinilabiliales</taxon>
        <taxon>Marinifilaceae</taxon>
        <taxon>Ancylomarina</taxon>
    </lineage>
</organism>
<evidence type="ECO:0000256" key="4">
    <source>
        <dbReference type="ARBA" id="ARBA00023136"/>
    </source>
</evidence>
<dbReference type="OrthoDB" id="9786892at2"/>
<dbReference type="Gene3D" id="3.30.1150.10">
    <property type="match status" value="1"/>
</dbReference>
<name>A0A425Y7K6_9BACT</name>
<evidence type="ECO:0000313" key="8">
    <source>
        <dbReference type="Proteomes" id="UP000285794"/>
    </source>
</evidence>
<dbReference type="SUPFAM" id="SSF74653">
    <property type="entry name" value="TolA/TonB C-terminal domain"/>
    <property type="match status" value="1"/>
</dbReference>
<dbReference type="InterPro" id="IPR006260">
    <property type="entry name" value="TonB/TolA_C"/>
</dbReference>
<evidence type="ECO:0000256" key="2">
    <source>
        <dbReference type="ARBA" id="ARBA00022692"/>
    </source>
</evidence>
<comment type="subcellular location">
    <subcellularLocation>
        <location evidence="1">Membrane</location>
        <topology evidence="1">Single-pass membrane protein</topology>
    </subcellularLocation>
</comment>
<feature type="transmembrane region" description="Helical" evidence="5">
    <location>
        <begin position="31"/>
        <end position="50"/>
    </location>
</feature>
<keyword evidence="4 5" id="KW-0472">Membrane</keyword>
<evidence type="ECO:0000259" key="6">
    <source>
        <dbReference type="Pfam" id="PF03544"/>
    </source>
</evidence>
<gene>
    <name evidence="7" type="ORF">DWB61_00075</name>
</gene>
<accession>A0A425Y7K6</accession>
<sequence length="272" mass="31324">MAKSELNKENQYSSNISAWEELKDYLNRNRYGLMGTLAFHMVLLIILLLFKLNSPMRFVETEITLAIPDDIVQQIEQENKRVEEDKVEKQKDKISSSVDEMLKSIAVNQDLKTENRRERTAQDIDKMIDDIKQELDGYESNEYGASQKDIDAFKRDSAQVAKERKEQLKLDSLKNIEYSGPSSVFYSLSGRHKLILPIPVFKCENSGRVRVEITVSRQGKVIKAKVLEKESDTRDENLYEAALNAAYRSRFNADNKSPIKQVGSITFNFVKQ</sequence>
<dbReference type="RefSeq" id="WP_125028706.1">
    <property type="nucleotide sequence ID" value="NZ_JAPXVP010000001.1"/>
</dbReference>
<proteinExistence type="predicted"/>